<organism evidence="1 2">
    <name type="scientific">Leptidea sinapis</name>
    <dbReference type="NCBI Taxonomy" id="189913"/>
    <lineage>
        <taxon>Eukaryota</taxon>
        <taxon>Metazoa</taxon>
        <taxon>Ecdysozoa</taxon>
        <taxon>Arthropoda</taxon>
        <taxon>Hexapoda</taxon>
        <taxon>Insecta</taxon>
        <taxon>Pterygota</taxon>
        <taxon>Neoptera</taxon>
        <taxon>Endopterygota</taxon>
        <taxon>Lepidoptera</taxon>
        <taxon>Glossata</taxon>
        <taxon>Ditrysia</taxon>
        <taxon>Papilionoidea</taxon>
        <taxon>Pieridae</taxon>
        <taxon>Dismorphiinae</taxon>
        <taxon>Leptidea</taxon>
    </lineage>
</organism>
<gene>
    <name evidence="1" type="ORF">LSINAPIS_LOCUS487</name>
</gene>
<evidence type="ECO:0000313" key="2">
    <source>
        <dbReference type="Proteomes" id="UP000324832"/>
    </source>
</evidence>
<protein>
    <submittedName>
        <fullName evidence="1">Uncharacterized protein</fullName>
    </submittedName>
</protein>
<dbReference type="EMBL" id="FZQP02000016">
    <property type="protein sequence ID" value="VVC86713.1"/>
    <property type="molecule type" value="Genomic_DNA"/>
</dbReference>
<keyword evidence="2" id="KW-1185">Reference proteome</keyword>
<evidence type="ECO:0000313" key="1">
    <source>
        <dbReference type="EMBL" id="VVC86713.1"/>
    </source>
</evidence>
<accession>A0A5E4PLA7</accession>
<dbReference type="Proteomes" id="UP000324832">
    <property type="component" value="Unassembled WGS sequence"/>
</dbReference>
<name>A0A5E4PLA7_9NEOP</name>
<proteinExistence type="predicted"/>
<sequence length="143" mass="16265">MDEIGWRRKTMDRLLRKGLAEAYAKEQMSSENTFYTGVEMGWSPTKTYKRSVVSSSSRCKKRKTRPFKRWENDVHTISKPVITITVEIGRGSPVAYTINRKLIWEGSRECEGCGEGSRRLAALESSPAPALARDNEIHSLNLK</sequence>
<reference evidence="1 2" key="1">
    <citation type="submission" date="2017-07" db="EMBL/GenBank/DDBJ databases">
        <authorList>
            <person name="Talla V."/>
            <person name="Backstrom N."/>
        </authorList>
    </citation>
    <scope>NUCLEOTIDE SEQUENCE [LARGE SCALE GENOMIC DNA]</scope>
</reference>
<dbReference type="AlphaFoldDB" id="A0A5E4PLA7"/>